<keyword evidence="1" id="KW-0812">Transmembrane</keyword>
<evidence type="ECO:0000313" key="2">
    <source>
        <dbReference type="EMBL" id="EGR32830.1"/>
    </source>
</evidence>
<keyword evidence="3" id="KW-1185">Reference proteome</keyword>
<reference evidence="2 3" key="1">
    <citation type="submission" date="2011-07" db="EMBL/GenBank/DDBJ databases">
        <authorList>
            <person name="Coyne R."/>
            <person name="Brami D."/>
            <person name="Johnson J."/>
            <person name="Hostetler J."/>
            <person name="Hannick L."/>
            <person name="Clark T."/>
            <person name="Cassidy-Hanley D."/>
            <person name="Inman J."/>
        </authorList>
    </citation>
    <scope>NUCLEOTIDE SEQUENCE [LARGE SCALE GENOMIC DNA]</scope>
    <source>
        <strain evidence="2 3">G5</strain>
    </source>
</reference>
<evidence type="ECO:0008006" key="4">
    <source>
        <dbReference type="Google" id="ProtNLM"/>
    </source>
</evidence>
<dbReference type="EMBL" id="GL983570">
    <property type="protein sequence ID" value="EGR32830.1"/>
    <property type="molecule type" value="Genomic_DNA"/>
</dbReference>
<organism evidence="2 3">
    <name type="scientific">Ichthyophthirius multifiliis</name>
    <name type="common">White spot disease agent</name>
    <name type="synonym">Ich</name>
    <dbReference type="NCBI Taxonomy" id="5932"/>
    <lineage>
        <taxon>Eukaryota</taxon>
        <taxon>Sar</taxon>
        <taxon>Alveolata</taxon>
        <taxon>Ciliophora</taxon>
        <taxon>Intramacronucleata</taxon>
        <taxon>Oligohymenophorea</taxon>
        <taxon>Hymenostomatida</taxon>
        <taxon>Ophryoglenina</taxon>
        <taxon>Ichthyophthirius</taxon>
    </lineage>
</organism>
<proteinExistence type="predicted"/>
<dbReference type="AlphaFoldDB" id="G0QPN0"/>
<name>G0QPN0_ICHMU</name>
<dbReference type="GeneID" id="14909000"/>
<gene>
    <name evidence="2" type="ORF">IMG5_069720</name>
</gene>
<accession>G0QPN0</accession>
<feature type="transmembrane region" description="Helical" evidence="1">
    <location>
        <begin position="12"/>
        <end position="36"/>
    </location>
</feature>
<evidence type="ECO:0000256" key="1">
    <source>
        <dbReference type="SAM" id="Phobius"/>
    </source>
</evidence>
<protein>
    <recommendedName>
        <fullName evidence="4">Transmembrane protein</fullName>
    </recommendedName>
</protein>
<dbReference type="Proteomes" id="UP000008983">
    <property type="component" value="Unassembled WGS sequence"/>
</dbReference>
<evidence type="ECO:0000313" key="3">
    <source>
        <dbReference type="Proteomes" id="UP000008983"/>
    </source>
</evidence>
<dbReference type="InParanoid" id="G0QPN0"/>
<dbReference type="RefSeq" id="XP_004036816.1">
    <property type="nucleotide sequence ID" value="XM_004036768.1"/>
</dbReference>
<sequence length="118" mass="14335">MMSYINKWQEHLLSIMLLLCFQVYFTPICMFFSVFFSINIQQIIAQTFQSNNTFSIQYIYFRHISNFLIILNNRACLIIQKQCFFEYLIRTLTCQCMLFFNVLQNIQIIEIRILLLPY</sequence>
<keyword evidence="1" id="KW-1133">Transmembrane helix</keyword>
<keyword evidence="1" id="KW-0472">Membrane</keyword>